<keyword evidence="2" id="KW-1185">Reference proteome</keyword>
<dbReference type="AlphaFoldDB" id="A0A9D3VR84"/>
<evidence type="ECO:0000313" key="2">
    <source>
        <dbReference type="Proteomes" id="UP000828251"/>
    </source>
</evidence>
<protein>
    <submittedName>
        <fullName evidence="1">Uncharacterized protein</fullName>
    </submittedName>
</protein>
<comment type="caution">
    <text evidence="1">The sequence shown here is derived from an EMBL/GenBank/DDBJ whole genome shotgun (WGS) entry which is preliminary data.</text>
</comment>
<accession>A0A9D3VR84</accession>
<sequence length="71" mass="8276">MTRELIHLDNKYDNKYISIEQMKMVGVQVGLETHQRVDREVETRDAHIPSSMRRVYYYFGRCVVTIGIAGG</sequence>
<proteinExistence type="predicted"/>
<organism evidence="1 2">
    <name type="scientific">Gossypium stocksii</name>
    <dbReference type="NCBI Taxonomy" id="47602"/>
    <lineage>
        <taxon>Eukaryota</taxon>
        <taxon>Viridiplantae</taxon>
        <taxon>Streptophyta</taxon>
        <taxon>Embryophyta</taxon>
        <taxon>Tracheophyta</taxon>
        <taxon>Spermatophyta</taxon>
        <taxon>Magnoliopsida</taxon>
        <taxon>eudicotyledons</taxon>
        <taxon>Gunneridae</taxon>
        <taxon>Pentapetalae</taxon>
        <taxon>rosids</taxon>
        <taxon>malvids</taxon>
        <taxon>Malvales</taxon>
        <taxon>Malvaceae</taxon>
        <taxon>Malvoideae</taxon>
        <taxon>Gossypium</taxon>
    </lineage>
</organism>
<name>A0A9D3VR84_9ROSI</name>
<gene>
    <name evidence="1" type="ORF">J1N35_018904</name>
</gene>
<dbReference type="Proteomes" id="UP000828251">
    <property type="component" value="Unassembled WGS sequence"/>
</dbReference>
<evidence type="ECO:0000313" key="1">
    <source>
        <dbReference type="EMBL" id="KAH1091647.1"/>
    </source>
</evidence>
<dbReference type="OrthoDB" id="10412466at2759"/>
<reference evidence="1 2" key="1">
    <citation type="journal article" date="2021" name="Plant Biotechnol. J.">
        <title>Multi-omics assisted identification of the key and species-specific regulatory components of drought-tolerant mechanisms in Gossypium stocksii.</title>
        <authorList>
            <person name="Yu D."/>
            <person name="Ke L."/>
            <person name="Zhang D."/>
            <person name="Wu Y."/>
            <person name="Sun Y."/>
            <person name="Mei J."/>
            <person name="Sun J."/>
            <person name="Sun Y."/>
        </authorList>
    </citation>
    <scope>NUCLEOTIDE SEQUENCE [LARGE SCALE GENOMIC DNA]</scope>
    <source>
        <strain evidence="2">cv. E1</strain>
        <tissue evidence="1">Leaf</tissue>
    </source>
</reference>
<dbReference type="EMBL" id="JAIQCV010000006">
    <property type="protein sequence ID" value="KAH1091647.1"/>
    <property type="molecule type" value="Genomic_DNA"/>
</dbReference>